<proteinExistence type="predicted"/>
<keyword evidence="3" id="KW-1185">Reference proteome</keyword>
<dbReference type="OrthoDB" id="2685635at2759"/>
<evidence type="ECO:0000313" key="2">
    <source>
        <dbReference type="EMBL" id="KIO05484.1"/>
    </source>
</evidence>
<dbReference type="HOGENOM" id="CLU_046434_1_0_1"/>
<dbReference type="EMBL" id="KN831966">
    <property type="protein sequence ID" value="KIO05484.1"/>
    <property type="molecule type" value="Genomic_DNA"/>
</dbReference>
<name>A0A0C3PCM5_PISTI</name>
<gene>
    <name evidence="2" type="ORF">M404DRAFT_140746</name>
</gene>
<reference evidence="2 3" key="1">
    <citation type="submission" date="2014-04" db="EMBL/GenBank/DDBJ databases">
        <authorList>
            <consortium name="DOE Joint Genome Institute"/>
            <person name="Kuo A."/>
            <person name="Kohler A."/>
            <person name="Costa M.D."/>
            <person name="Nagy L.G."/>
            <person name="Floudas D."/>
            <person name="Copeland A."/>
            <person name="Barry K.W."/>
            <person name="Cichocki N."/>
            <person name="Veneault-Fourrey C."/>
            <person name="LaButti K."/>
            <person name="Lindquist E.A."/>
            <person name="Lipzen A."/>
            <person name="Lundell T."/>
            <person name="Morin E."/>
            <person name="Murat C."/>
            <person name="Sun H."/>
            <person name="Tunlid A."/>
            <person name="Henrissat B."/>
            <person name="Grigoriev I.V."/>
            <person name="Hibbett D.S."/>
            <person name="Martin F."/>
            <person name="Nordberg H.P."/>
            <person name="Cantor M.N."/>
            <person name="Hua S.X."/>
        </authorList>
    </citation>
    <scope>NUCLEOTIDE SEQUENCE [LARGE SCALE GENOMIC DNA]</scope>
    <source>
        <strain evidence="2 3">Marx 270</strain>
    </source>
</reference>
<feature type="region of interest" description="Disordered" evidence="1">
    <location>
        <begin position="260"/>
        <end position="280"/>
    </location>
</feature>
<dbReference type="Proteomes" id="UP000054217">
    <property type="component" value="Unassembled WGS sequence"/>
</dbReference>
<reference evidence="3" key="2">
    <citation type="submission" date="2015-01" db="EMBL/GenBank/DDBJ databases">
        <title>Evolutionary Origins and Diversification of the Mycorrhizal Mutualists.</title>
        <authorList>
            <consortium name="DOE Joint Genome Institute"/>
            <consortium name="Mycorrhizal Genomics Consortium"/>
            <person name="Kohler A."/>
            <person name="Kuo A."/>
            <person name="Nagy L.G."/>
            <person name="Floudas D."/>
            <person name="Copeland A."/>
            <person name="Barry K.W."/>
            <person name="Cichocki N."/>
            <person name="Veneault-Fourrey C."/>
            <person name="LaButti K."/>
            <person name="Lindquist E.A."/>
            <person name="Lipzen A."/>
            <person name="Lundell T."/>
            <person name="Morin E."/>
            <person name="Murat C."/>
            <person name="Riley R."/>
            <person name="Ohm R."/>
            <person name="Sun H."/>
            <person name="Tunlid A."/>
            <person name="Henrissat B."/>
            <person name="Grigoriev I.V."/>
            <person name="Hibbett D.S."/>
            <person name="Martin F."/>
        </authorList>
    </citation>
    <scope>NUCLEOTIDE SEQUENCE [LARGE SCALE GENOMIC DNA]</scope>
    <source>
        <strain evidence="3">Marx 270</strain>
    </source>
</reference>
<sequence length="280" mass="30952">MSNALVAAQSRLFRTGLYLADEKLCEKVHWVPHGHGHTLALLPHADDTAAAPHVLACLAAIVRVDSKDFWLSADGGYQGPNHISREIVEVKPSCAVCAPYPAGMLNNDFTSVVSNLRLLQDRCVTSGYSPGKSFFSTDGLGNPHFKVRHTFLEVPTRLMYSEADGLFSFENWLLTKEKNRAELLALKSTHRLVPLVATDVSGHRVNPFAYRRCLQDAIVELHFTFSHWGIARSKQDVYAANIVFMRVLVPPHAFSMPANKRMAPTPAMASDSAAKKSRVD</sequence>
<dbReference type="AlphaFoldDB" id="A0A0C3PCM5"/>
<evidence type="ECO:0000313" key="3">
    <source>
        <dbReference type="Proteomes" id="UP000054217"/>
    </source>
</evidence>
<protein>
    <submittedName>
        <fullName evidence="2">Uncharacterized protein</fullName>
    </submittedName>
</protein>
<dbReference type="InParanoid" id="A0A0C3PCM5"/>
<organism evidence="2 3">
    <name type="scientific">Pisolithus tinctorius Marx 270</name>
    <dbReference type="NCBI Taxonomy" id="870435"/>
    <lineage>
        <taxon>Eukaryota</taxon>
        <taxon>Fungi</taxon>
        <taxon>Dikarya</taxon>
        <taxon>Basidiomycota</taxon>
        <taxon>Agaricomycotina</taxon>
        <taxon>Agaricomycetes</taxon>
        <taxon>Agaricomycetidae</taxon>
        <taxon>Boletales</taxon>
        <taxon>Sclerodermatineae</taxon>
        <taxon>Pisolithaceae</taxon>
        <taxon>Pisolithus</taxon>
    </lineage>
</organism>
<evidence type="ECO:0000256" key="1">
    <source>
        <dbReference type="SAM" id="MobiDB-lite"/>
    </source>
</evidence>
<accession>A0A0C3PCM5</accession>